<proteinExistence type="predicted"/>
<protein>
    <submittedName>
        <fullName evidence="1">Uncharacterized protein</fullName>
    </submittedName>
</protein>
<comment type="caution">
    <text evidence="1">The sequence shown here is derived from an EMBL/GenBank/DDBJ whole genome shotgun (WGS) entry which is preliminary data.</text>
</comment>
<sequence>MPTFNTEKGTGLGLIIAKGDIQLLDGVFSRGAIRLFRSN</sequence>
<organism evidence="1">
    <name type="scientific">bioreactor metagenome</name>
    <dbReference type="NCBI Taxonomy" id="1076179"/>
    <lineage>
        <taxon>unclassified sequences</taxon>
        <taxon>metagenomes</taxon>
        <taxon>ecological metagenomes</taxon>
    </lineage>
</organism>
<reference evidence="1" key="1">
    <citation type="submission" date="2019-08" db="EMBL/GenBank/DDBJ databases">
        <authorList>
            <person name="Kucharzyk K."/>
            <person name="Murdoch R.W."/>
            <person name="Higgins S."/>
            <person name="Loffler F."/>
        </authorList>
    </citation>
    <scope>NUCLEOTIDE SEQUENCE</scope>
</reference>
<dbReference type="AlphaFoldDB" id="A0A644W257"/>
<name>A0A644W257_9ZZZZ</name>
<dbReference type="EMBL" id="VSSQ01000575">
    <property type="protein sequence ID" value="MPL97804.1"/>
    <property type="molecule type" value="Genomic_DNA"/>
</dbReference>
<accession>A0A644W257</accession>
<evidence type="ECO:0000313" key="1">
    <source>
        <dbReference type="EMBL" id="MPL97804.1"/>
    </source>
</evidence>
<gene>
    <name evidence="1" type="ORF">SDC9_43999</name>
</gene>